<reference evidence="5" key="1">
    <citation type="submission" date="2017-06" db="EMBL/GenBank/DDBJ databases">
        <authorList>
            <person name="Varghese N."/>
            <person name="Submissions S."/>
        </authorList>
    </citation>
    <scope>NUCLEOTIDE SEQUENCE [LARGE SCALE GENOMIC DNA]</scope>
    <source>
        <strain evidence="5">ANC 5114</strain>
    </source>
</reference>
<dbReference type="Proteomes" id="UP000243463">
    <property type="component" value="Unassembled WGS sequence"/>
</dbReference>
<feature type="binding site" evidence="3">
    <location>
        <position position="361"/>
    </location>
    <ligand>
        <name>Zn(2+)</name>
        <dbReference type="ChEBI" id="CHEBI:29105"/>
        <label>2</label>
    </ligand>
</feature>
<proteinExistence type="predicted"/>
<feature type="binding site" evidence="3">
    <location>
        <position position="422"/>
    </location>
    <ligand>
        <name>Zn(2+)</name>
        <dbReference type="ChEBI" id="CHEBI:29105"/>
        <label>2</label>
    </ligand>
</feature>
<keyword evidence="3" id="KW-0479">Metal-binding</keyword>
<sequence length="523" mass="56608">MMTKLKFSALFLSIALTGCGTHHYLNHSASTAKPLPQPKNVIILINDGAGPGTWQATADWQYGGIQKAPYAKFPAKYAMSTYPLNASKEPTNNSISAINYDPQQAWDVTPTNNSKLPFKGYEYLSKTPTDSAAAGTALASGTKTYNNAINYNNYGQPIEFITLVAKAAGKSTGVITTVPFSHATPAAFGAQNISRNNYHAIGHQMLSQGHLDLIMGTGAPGFNINGTPCEKIVADESKTGCDSKSQYTYISEQDWSNLQTGRLTPKNSQYGWNVIRSKSDFNALANGSKSYTGPVFASPEIANTLQQARQVEIVGKDKSTPSGDAYVKTVPTLSVMTKGAINHLSKNKEGFFLMVEGGATDWSAHTSACNSQWSYGKCTGEPEYGRLVEETQDFNNAVQSVIDWVEKNSNWNDTLVIVTTDHDNGMPMGKDANTIPFAAIENKGKGKMPNFTFRPTGDHSNALVPLWAKGAGSELFAQRIHGKDANFAKYTKLNDGNYIDNTDVFNVVKAAIQGTPIKPYQAQ</sequence>
<feature type="binding site" evidence="3">
    <location>
        <position position="421"/>
    </location>
    <ligand>
        <name>Zn(2+)</name>
        <dbReference type="ChEBI" id="CHEBI:29105"/>
        <label>2</label>
    </ligand>
</feature>
<dbReference type="AlphaFoldDB" id="A0A217EE53"/>
<keyword evidence="1" id="KW-0597">Phosphoprotein</keyword>
<accession>A0A217EE53</accession>
<comment type="cofactor">
    <cofactor evidence="3">
        <name>Zn(2+)</name>
        <dbReference type="ChEBI" id="CHEBI:29105"/>
    </cofactor>
    <text evidence="3">Binds 2 Zn(2+) ions.</text>
</comment>
<feature type="binding site" evidence="3">
    <location>
        <position position="356"/>
    </location>
    <ligand>
        <name>Mg(2+)</name>
        <dbReference type="ChEBI" id="CHEBI:18420"/>
    </ligand>
</feature>
<evidence type="ECO:0000256" key="3">
    <source>
        <dbReference type="PIRSR" id="PIRSR601952-2"/>
    </source>
</evidence>
<dbReference type="PROSITE" id="PS51257">
    <property type="entry name" value="PROKAR_LIPOPROTEIN"/>
    <property type="match status" value="1"/>
</dbReference>
<evidence type="ECO:0000313" key="4">
    <source>
        <dbReference type="EMBL" id="SNQ28763.1"/>
    </source>
</evidence>
<feature type="binding site" evidence="3">
    <location>
        <position position="182"/>
    </location>
    <ligand>
        <name>Mg(2+)</name>
        <dbReference type="ChEBI" id="CHEBI:18420"/>
    </ligand>
</feature>
<evidence type="ECO:0000313" key="5">
    <source>
        <dbReference type="Proteomes" id="UP000243463"/>
    </source>
</evidence>
<dbReference type="InterPro" id="IPR017850">
    <property type="entry name" value="Alkaline_phosphatase_core_sf"/>
</dbReference>
<dbReference type="EMBL" id="FZLN01000001">
    <property type="protein sequence ID" value="SNQ28763.1"/>
    <property type="molecule type" value="Genomic_DNA"/>
</dbReference>
<feature type="binding site" evidence="3">
    <location>
        <position position="184"/>
    </location>
    <ligand>
        <name>Mg(2+)</name>
        <dbReference type="ChEBI" id="CHEBI:18420"/>
    </ligand>
</feature>
<dbReference type="SUPFAM" id="SSF53649">
    <property type="entry name" value="Alkaline phosphatase-like"/>
    <property type="match status" value="1"/>
</dbReference>
<dbReference type="Gene3D" id="3.40.720.10">
    <property type="entry name" value="Alkaline Phosphatase, subunit A"/>
    <property type="match status" value="1"/>
</dbReference>
<evidence type="ECO:0000256" key="2">
    <source>
        <dbReference type="PIRSR" id="PIRSR601952-1"/>
    </source>
</evidence>
<protein>
    <submittedName>
        <fullName evidence="4">Alkaline phosphatase</fullName>
    </submittedName>
</protein>
<dbReference type="OrthoDB" id="9794455at2"/>
<comment type="cofactor">
    <cofactor evidence="3">
        <name>Mg(2+)</name>
        <dbReference type="ChEBI" id="CHEBI:18420"/>
    </cofactor>
    <text evidence="3">Binds 1 Mg(2+) ion.</text>
</comment>
<dbReference type="CDD" id="cd16012">
    <property type="entry name" value="ALP"/>
    <property type="match status" value="1"/>
</dbReference>
<dbReference type="Pfam" id="PF00245">
    <property type="entry name" value="Alk_phosphatase"/>
    <property type="match status" value="1"/>
</dbReference>
<gene>
    <name evidence="4" type="ORF">SAMN05444584_0688</name>
</gene>
<feature type="binding site" evidence="3">
    <location>
        <position position="365"/>
    </location>
    <ligand>
        <name>Zn(2+)</name>
        <dbReference type="ChEBI" id="CHEBI:29105"/>
        <label>2</label>
    </ligand>
</feature>
<dbReference type="InterPro" id="IPR001952">
    <property type="entry name" value="Alkaline_phosphatase"/>
</dbReference>
<organism evidence="4 5">
    <name type="scientific">Acinetobacter apis</name>
    <dbReference type="NCBI Taxonomy" id="1229165"/>
    <lineage>
        <taxon>Bacteria</taxon>
        <taxon>Pseudomonadati</taxon>
        <taxon>Pseudomonadota</taxon>
        <taxon>Gammaproteobacteria</taxon>
        <taxon>Moraxellales</taxon>
        <taxon>Moraxellaceae</taxon>
        <taxon>Acinetobacter</taxon>
    </lineage>
</organism>
<dbReference type="PANTHER" id="PTHR11596:SF5">
    <property type="entry name" value="ALKALINE PHOSPHATASE"/>
    <property type="match status" value="1"/>
</dbReference>
<evidence type="ECO:0000256" key="1">
    <source>
        <dbReference type="ARBA" id="ARBA00022553"/>
    </source>
</evidence>
<dbReference type="SMART" id="SM00098">
    <property type="entry name" value="alkPPc"/>
    <property type="match status" value="1"/>
</dbReference>
<keyword evidence="3" id="KW-0862">Zinc</keyword>
<dbReference type="GO" id="GO:0046872">
    <property type="term" value="F:metal ion binding"/>
    <property type="evidence" value="ECO:0007669"/>
    <property type="project" value="UniProtKB-KW"/>
</dbReference>
<keyword evidence="5" id="KW-1185">Reference proteome</keyword>
<name>A0A217EE53_9GAMM</name>
<keyword evidence="3" id="KW-0460">Magnesium</keyword>
<dbReference type="GO" id="GO:0004035">
    <property type="term" value="F:alkaline phosphatase activity"/>
    <property type="evidence" value="ECO:0007669"/>
    <property type="project" value="TreeGrafter"/>
</dbReference>
<feature type="active site" description="Phosphoserine intermediate" evidence="2">
    <location>
        <position position="131"/>
    </location>
</feature>
<dbReference type="PANTHER" id="PTHR11596">
    <property type="entry name" value="ALKALINE PHOSPHATASE"/>
    <property type="match status" value="1"/>
</dbReference>